<proteinExistence type="predicted"/>
<accession>A0A917H505</accession>
<name>A0A917H505_9BACT</name>
<reference evidence="1" key="1">
    <citation type="journal article" date="2014" name="Int. J. Syst. Evol. Microbiol.">
        <title>Complete genome sequence of Corynebacterium casei LMG S-19264T (=DSM 44701T), isolated from a smear-ripened cheese.</title>
        <authorList>
            <consortium name="US DOE Joint Genome Institute (JGI-PGF)"/>
            <person name="Walter F."/>
            <person name="Albersmeier A."/>
            <person name="Kalinowski J."/>
            <person name="Ruckert C."/>
        </authorList>
    </citation>
    <scope>NUCLEOTIDE SEQUENCE</scope>
    <source>
        <strain evidence="1">CGMCC 1.12997</strain>
    </source>
</reference>
<reference evidence="1" key="2">
    <citation type="submission" date="2020-09" db="EMBL/GenBank/DDBJ databases">
        <authorList>
            <person name="Sun Q."/>
            <person name="Zhou Y."/>
        </authorList>
    </citation>
    <scope>NUCLEOTIDE SEQUENCE</scope>
    <source>
        <strain evidence="1">CGMCC 1.12997</strain>
    </source>
</reference>
<evidence type="ECO:0000313" key="2">
    <source>
        <dbReference type="Proteomes" id="UP000647241"/>
    </source>
</evidence>
<gene>
    <name evidence="1" type="ORF">GCM10011585_07130</name>
</gene>
<evidence type="ECO:0000313" key="1">
    <source>
        <dbReference type="EMBL" id="GGG67780.1"/>
    </source>
</evidence>
<dbReference type="EMBL" id="BMGT01000001">
    <property type="protein sequence ID" value="GGG67780.1"/>
    <property type="molecule type" value="Genomic_DNA"/>
</dbReference>
<comment type="caution">
    <text evidence="1">The sequence shown here is derived from an EMBL/GenBank/DDBJ whole genome shotgun (WGS) entry which is preliminary data.</text>
</comment>
<protein>
    <submittedName>
        <fullName evidence="1">Uncharacterized protein</fullName>
    </submittedName>
</protein>
<keyword evidence="2" id="KW-1185">Reference proteome</keyword>
<organism evidence="1 2">
    <name type="scientific">Edaphobacter dinghuensis</name>
    <dbReference type="NCBI Taxonomy" id="1560005"/>
    <lineage>
        <taxon>Bacteria</taxon>
        <taxon>Pseudomonadati</taxon>
        <taxon>Acidobacteriota</taxon>
        <taxon>Terriglobia</taxon>
        <taxon>Terriglobales</taxon>
        <taxon>Acidobacteriaceae</taxon>
        <taxon>Edaphobacter</taxon>
    </lineage>
</organism>
<dbReference type="AlphaFoldDB" id="A0A917H505"/>
<dbReference type="Proteomes" id="UP000647241">
    <property type="component" value="Unassembled WGS sequence"/>
</dbReference>
<sequence>MRGREREGEQFGAAGFAQLAEITRCTASGEPRYTARPDGAPLESGIHHRKTKTVGCVAGFDSGKRVVGAGEQKSTTPKALKADVGDLTCKRLPVGVRKMRREIFCKDLGFVTAE</sequence>